<feature type="region of interest" description="Disordered" evidence="1">
    <location>
        <begin position="50"/>
        <end position="117"/>
    </location>
</feature>
<feature type="region of interest" description="Disordered" evidence="1">
    <location>
        <begin position="267"/>
        <end position="319"/>
    </location>
</feature>
<reference evidence="2 3" key="1">
    <citation type="journal article" date="2020" name="Nature">
        <title>Six reference-quality genomes reveal evolution of bat adaptations.</title>
        <authorList>
            <person name="Jebb D."/>
            <person name="Huang Z."/>
            <person name="Pippel M."/>
            <person name="Hughes G.M."/>
            <person name="Lavrichenko K."/>
            <person name="Devanna P."/>
            <person name="Winkler S."/>
            <person name="Jermiin L.S."/>
            <person name="Skirmuntt E.C."/>
            <person name="Katzourakis A."/>
            <person name="Burkitt-Gray L."/>
            <person name="Ray D.A."/>
            <person name="Sullivan K.A.M."/>
            <person name="Roscito J.G."/>
            <person name="Kirilenko B.M."/>
            <person name="Davalos L.M."/>
            <person name="Corthals A.P."/>
            <person name="Power M.L."/>
            <person name="Jones G."/>
            <person name="Ransome R.D."/>
            <person name="Dechmann D.K.N."/>
            <person name="Locatelli A.G."/>
            <person name="Puechmaille S.J."/>
            <person name="Fedrigo O."/>
            <person name="Jarvis E.D."/>
            <person name="Hiller M."/>
            <person name="Vernes S.C."/>
            <person name="Myers E.W."/>
            <person name="Teeling E.C."/>
        </authorList>
    </citation>
    <scope>NUCLEOTIDE SEQUENCE [LARGE SCALE GENOMIC DNA]</scope>
    <source>
        <strain evidence="2">MRouAeg1</strain>
        <tissue evidence="2">Muscle</tissue>
    </source>
</reference>
<accession>A0A7J8IM40</accession>
<protein>
    <submittedName>
        <fullName evidence="2">Uncharacterized protein</fullName>
    </submittedName>
</protein>
<sequence>MADRLEDSWGQKPLSASLLGRGAGRPWERPLFSGRQSLAWERHLTPALAESSAFSPAPTGAAGRSGLEAGPGGLDWPLRTVTPLLSAPHPHASPPLNPASVRSRGPHRDGEGQGAGSRLLSLRACSVTGDPPTPRHFQQPWVGSGGCLPEVCFPRWCRGRVRRAGLLASGEMVSFFTLQSPATLSERGAPGQRPERLRKLPQTPLPHGHPALSTARHARASPRAPPQSRQLLGTWLRQAVTVSPWPPGSGTIKWPHTRHPWCLLQPDAPRHSRPGPLGTRGAPAEQSQDGAPCRARPLGPGRQSAEHRGPGRPPQAPGRCAPLVAWVCRHRHRHARSAV</sequence>
<evidence type="ECO:0000313" key="3">
    <source>
        <dbReference type="Proteomes" id="UP000593571"/>
    </source>
</evidence>
<keyword evidence="3" id="KW-1185">Reference proteome</keyword>
<evidence type="ECO:0000313" key="2">
    <source>
        <dbReference type="EMBL" id="KAF6485245.1"/>
    </source>
</evidence>
<name>A0A7J8IM40_ROUAE</name>
<dbReference type="EMBL" id="JACASE010000003">
    <property type="protein sequence ID" value="KAF6485245.1"/>
    <property type="molecule type" value="Genomic_DNA"/>
</dbReference>
<proteinExistence type="predicted"/>
<feature type="region of interest" description="Disordered" evidence="1">
    <location>
        <begin position="184"/>
        <end position="228"/>
    </location>
</feature>
<comment type="caution">
    <text evidence="2">The sequence shown here is derived from an EMBL/GenBank/DDBJ whole genome shotgun (WGS) entry which is preliminary data.</text>
</comment>
<gene>
    <name evidence="2" type="ORF">HJG63_010499</name>
</gene>
<dbReference type="Proteomes" id="UP000593571">
    <property type="component" value="Unassembled WGS sequence"/>
</dbReference>
<dbReference type="AlphaFoldDB" id="A0A7J8IM40"/>
<organism evidence="2 3">
    <name type="scientific">Rousettus aegyptiacus</name>
    <name type="common">Egyptian fruit bat</name>
    <name type="synonym">Pteropus aegyptiacus</name>
    <dbReference type="NCBI Taxonomy" id="9407"/>
    <lineage>
        <taxon>Eukaryota</taxon>
        <taxon>Metazoa</taxon>
        <taxon>Chordata</taxon>
        <taxon>Craniata</taxon>
        <taxon>Vertebrata</taxon>
        <taxon>Euteleostomi</taxon>
        <taxon>Mammalia</taxon>
        <taxon>Eutheria</taxon>
        <taxon>Laurasiatheria</taxon>
        <taxon>Chiroptera</taxon>
        <taxon>Yinpterochiroptera</taxon>
        <taxon>Pteropodoidea</taxon>
        <taxon>Pteropodidae</taxon>
        <taxon>Rousettinae</taxon>
        <taxon>Rousettus</taxon>
    </lineage>
</organism>
<feature type="region of interest" description="Disordered" evidence="1">
    <location>
        <begin position="1"/>
        <end position="28"/>
    </location>
</feature>
<evidence type="ECO:0000256" key="1">
    <source>
        <dbReference type="SAM" id="MobiDB-lite"/>
    </source>
</evidence>